<feature type="domain" description="LpxI N-terminal" evidence="2">
    <location>
        <begin position="13"/>
        <end position="142"/>
    </location>
</feature>
<dbReference type="EMBL" id="CP021112">
    <property type="protein sequence ID" value="ARQ01648.1"/>
    <property type="molecule type" value="Genomic_DNA"/>
</dbReference>
<accession>A0A1W6ZWI6</accession>
<dbReference type="AlphaFoldDB" id="A0A1W6ZWI6"/>
<dbReference type="Gene3D" id="3.40.140.80">
    <property type="match status" value="1"/>
</dbReference>
<evidence type="ECO:0000313" key="4">
    <source>
        <dbReference type="Proteomes" id="UP000194137"/>
    </source>
</evidence>
<proteinExistence type="predicted"/>
<dbReference type="RefSeq" id="WP_086090040.1">
    <property type="nucleotide sequence ID" value="NZ_CP021112.1"/>
</dbReference>
<dbReference type="InterPro" id="IPR041255">
    <property type="entry name" value="LpxI_N"/>
</dbReference>
<dbReference type="Proteomes" id="UP000194137">
    <property type="component" value="Chromosome"/>
</dbReference>
<dbReference type="PANTHER" id="PTHR39962:SF1">
    <property type="entry name" value="LPXI FAMILY PROTEIN"/>
    <property type="match status" value="1"/>
</dbReference>
<dbReference type="STRING" id="1235591.CAK95_22980"/>
<keyword evidence="4" id="KW-1185">Reference proteome</keyword>
<protein>
    <submittedName>
        <fullName evidence="3">Uncharacterized protein</fullName>
    </submittedName>
</protein>
<dbReference type="OrthoDB" id="9789836at2"/>
<dbReference type="InterPro" id="IPR010415">
    <property type="entry name" value="LpxI_C"/>
</dbReference>
<dbReference type="Pfam" id="PF17930">
    <property type="entry name" value="LpxI_N"/>
    <property type="match status" value="1"/>
</dbReference>
<dbReference type="InterPro" id="IPR053174">
    <property type="entry name" value="LpxI"/>
</dbReference>
<reference evidence="3 4" key="1">
    <citation type="submission" date="2017-05" db="EMBL/GenBank/DDBJ databases">
        <title>Full genome sequence of Pseudorhodoplanes sinuspersici.</title>
        <authorList>
            <person name="Dastgheib S.M.M."/>
            <person name="Shavandi M."/>
            <person name="Tirandaz H."/>
        </authorList>
    </citation>
    <scope>NUCLEOTIDE SEQUENCE [LARGE SCALE GENOMIC DNA]</scope>
    <source>
        <strain evidence="3 4">RIPI110</strain>
    </source>
</reference>
<organism evidence="3 4">
    <name type="scientific">Pseudorhodoplanes sinuspersici</name>
    <dbReference type="NCBI Taxonomy" id="1235591"/>
    <lineage>
        <taxon>Bacteria</taxon>
        <taxon>Pseudomonadati</taxon>
        <taxon>Pseudomonadota</taxon>
        <taxon>Alphaproteobacteria</taxon>
        <taxon>Hyphomicrobiales</taxon>
        <taxon>Pseudorhodoplanes</taxon>
    </lineage>
</organism>
<evidence type="ECO:0000259" key="2">
    <source>
        <dbReference type="Pfam" id="PF17930"/>
    </source>
</evidence>
<evidence type="ECO:0000313" key="3">
    <source>
        <dbReference type="EMBL" id="ARQ01648.1"/>
    </source>
</evidence>
<dbReference type="Gene3D" id="3.40.50.20">
    <property type="match status" value="1"/>
</dbReference>
<gene>
    <name evidence="3" type="ORF">CAK95_22980</name>
</gene>
<feature type="domain" description="LpxI C-terminal" evidence="1">
    <location>
        <begin position="147"/>
        <end position="282"/>
    </location>
</feature>
<dbReference type="InterPro" id="IPR043167">
    <property type="entry name" value="LpxI_C_sf"/>
</dbReference>
<dbReference type="KEGG" id="psin:CAK95_22980"/>
<dbReference type="Pfam" id="PF06230">
    <property type="entry name" value="LpxI_C"/>
    <property type="match status" value="1"/>
</dbReference>
<name>A0A1W6ZWI6_9HYPH</name>
<dbReference type="PANTHER" id="PTHR39962">
    <property type="entry name" value="BLL4848 PROTEIN"/>
    <property type="match status" value="1"/>
</dbReference>
<evidence type="ECO:0000259" key="1">
    <source>
        <dbReference type="Pfam" id="PF06230"/>
    </source>
</evidence>
<sequence length="289" mass="31349">MTTTDLAAGEGPVAIICGGGTFPFTVADALLRNNRQVVLFALTGWADPERVKNYRHHWAHVVQLGRFLRLARREGCRDVIFIGTLVRPSLRQLINFDLATLRVLPRAVRHFYGGDDHLLSGMARMLEDYGFRLLGAHEVAPEILVQEGALGQFGPSENDLTDIRHGFEVLRAMGPLDIGQGVVVANRHVIAVEAAEGTDQMLARVAELRRSKRFRAPLGTGVLVKAPKPGQDRRFDLPSIGPRTIEEVAEAGLAGLAVIAGGTIVAEPQIVVQKADRAKVFVAGFGETA</sequence>